<dbReference type="Proteomes" id="UP001396334">
    <property type="component" value="Unassembled WGS sequence"/>
</dbReference>
<evidence type="ECO:0008006" key="3">
    <source>
        <dbReference type="Google" id="ProtNLM"/>
    </source>
</evidence>
<name>A0ABR2NGV5_9ROSI</name>
<sequence>MGLGLEDINRPVSSRLWRRLSWVWEELRECLAWSIRDGRNTNFWYDSWLCRESPLVSECILEMAPRPLMVADMIMAELPPNGDAGPDIADWRLEDRQTGQGSLRFFVGFYGRIAVAALWGLNVSTARSCWSEIFMGHALVIEIKGLMRRGCDLSVKHILRECNACADRMAALGRGREATSMEYEDPPVELLDLIREEASSFFDQS</sequence>
<reference evidence="1 2" key="1">
    <citation type="journal article" date="2024" name="G3 (Bethesda)">
        <title>Genome assembly of Hibiscus sabdariffa L. provides insights into metabolisms of medicinal natural products.</title>
        <authorList>
            <person name="Kim T."/>
        </authorList>
    </citation>
    <scope>NUCLEOTIDE SEQUENCE [LARGE SCALE GENOMIC DNA]</scope>
    <source>
        <strain evidence="1">TK-2024</strain>
        <tissue evidence="1">Old leaves</tissue>
    </source>
</reference>
<gene>
    <name evidence="1" type="ORF">V6N11_057512</name>
</gene>
<evidence type="ECO:0000313" key="1">
    <source>
        <dbReference type="EMBL" id="KAK8975418.1"/>
    </source>
</evidence>
<protein>
    <recommendedName>
        <fullName evidence="3">RNase H type-1 domain-containing protein</fullName>
    </recommendedName>
</protein>
<keyword evidence="2" id="KW-1185">Reference proteome</keyword>
<comment type="caution">
    <text evidence="1">The sequence shown here is derived from an EMBL/GenBank/DDBJ whole genome shotgun (WGS) entry which is preliminary data.</text>
</comment>
<dbReference type="EMBL" id="JBBPBN010000146">
    <property type="protein sequence ID" value="KAK8975418.1"/>
    <property type="molecule type" value="Genomic_DNA"/>
</dbReference>
<accession>A0ABR2NGV5</accession>
<organism evidence="1 2">
    <name type="scientific">Hibiscus sabdariffa</name>
    <name type="common">roselle</name>
    <dbReference type="NCBI Taxonomy" id="183260"/>
    <lineage>
        <taxon>Eukaryota</taxon>
        <taxon>Viridiplantae</taxon>
        <taxon>Streptophyta</taxon>
        <taxon>Embryophyta</taxon>
        <taxon>Tracheophyta</taxon>
        <taxon>Spermatophyta</taxon>
        <taxon>Magnoliopsida</taxon>
        <taxon>eudicotyledons</taxon>
        <taxon>Gunneridae</taxon>
        <taxon>Pentapetalae</taxon>
        <taxon>rosids</taxon>
        <taxon>malvids</taxon>
        <taxon>Malvales</taxon>
        <taxon>Malvaceae</taxon>
        <taxon>Malvoideae</taxon>
        <taxon>Hibiscus</taxon>
    </lineage>
</organism>
<evidence type="ECO:0000313" key="2">
    <source>
        <dbReference type="Proteomes" id="UP001396334"/>
    </source>
</evidence>
<proteinExistence type="predicted"/>